<evidence type="ECO:0000313" key="1">
    <source>
        <dbReference type="EMBL" id="ACB76108.1"/>
    </source>
</evidence>
<dbReference type="Gene3D" id="3.20.20.370">
    <property type="entry name" value="Glycoside hydrolase/deacetylase"/>
    <property type="match status" value="1"/>
</dbReference>
<dbReference type="HOGENOM" id="CLU_069535_0_0_0"/>
<accession>B1ZX56</accession>
<reference evidence="1 2" key="1">
    <citation type="journal article" date="2011" name="J. Bacteriol.">
        <title>Genome sequence of the verrucomicrobium Opitutus terrae PB90-1, an abundant inhabitant of rice paddy soil ecosystems.</title>
        <authorList>
            <person name="van Passel M.W."/>
            <person name="Kant R."/>
            <person name="Palva A."/>
            <person name="Copeland A."/>
            <person name="Lucas S."/>
            <person name="Lapidus A."/>
            <person name="Glavina del Rio T."/>
            <person name="Pitluck S."/>
            <person name="Goltsman E."/>
            <person name="Clum A."/>
            <person name="Sun H."/>
            <person name="Schmutz J."/>
            <person name="Larimer F.W."/>
            <person name="Land M.L."/>
            <person name="Hauser L."/>
            <person name="Kyrpides N."/>
            <person name="Mikhailova N."/>
            <person name="Richardson P.P."/>
            <person name="Janssen P.H."/>
            <person name="de Vos W.M."/>
            <person name="Smidt H."/>
        </authorList>
    </citation>
    <scope>NUCLEOTIDE SEQUENCE [LARGE SCALE GENOMIC DNA]</scope>
    <source>
        <strain evidence="2">DSM 11246 / JCM 15787 / PB90-1</strain>
    </source>
</reference>
<dbReference type="NCBIfam" id="NF003816">
    <property type="entry name" value="PRK05406.1-5"/>
    <property type="match status" value="1"/>
</dbReference>
<evidence type="ECO:0000313" key="2">
    <source>
        <dbReference type="Proteomes" id="UP000007013"/>
    </source>
</evidence>
<dbReference type="GO" id="GO:0005975">
    <property type="term" value="P:carbohydrate metabolic process"/>
    <property type="evidence" value="ECO:0007669"/>
    <property type="project" value="InterPro"/>
</dbReference>
<name>B1ZX56_OPITP</name>
<dbReference type="OrthoDB" id="9773478at2"/>
<organism evidence="1 2">
    <name type="scientific">Opitutus terrae (strain DSM 11246 / JCM 15787 / PB90-1)</name>
    <dbReference type="NCBI Taxonomy" id="452637"/>
    <lineage>
        <taxon>Bacteria</taxon>
        <taxon>Pseudomonadati</taxon>
        <taxon>Verrucomicrobiota</taxon>
        <taxon>Opitutia</taxon>
        <taxon>Opitutales</taxon>
        <taxon>Opitutaceae</taxon>
        <taxon>Opitutus</taxon>
    </lineage>
</organism>
<dbReference type="AlphaFoldDB" id="B1ZX56"/>
<dbReference type="RefSeq" id="WP_012375643.1">
    <property type="nucleotide sequence ID" value="NC_010571.1"/>
</dbReference>
<dbReference type="InterPro" id="IPR005501">
    <property type="entry name" value="LamB/YcsF/PxpA-like"/>
</dbReference>
<dbReference type="SUPFAM" id="SSF88713">
    <property type="entry name" value="Glycoside hydrolase/deacetylase"/>
    <property type="match status" value="1"/>
</dbReference>
<dbReference type="KEGG" id="ote:Oter_2827"/>
<dbReference type="PANTHER" id="PTHR30292">
    <property type="entry name" value="UNCHARACTERIZED PROTEIN YBGL-RELATED"/>
    <property type="match status" value="1"/>
</dbReference>
<dbReference type="CDD" id="cd10787">
    <property type="entry name" value="LamB_YcsF_like"/>
    <property type="match status" value="1"/>
</dbReference>
<dbReference type="InterPro" id="IPR011330">
    <property type="entry name" value="Glyco_hydro/deAcase_b/a-brl"/>
</dbReference>
<dbReference type="STRING" id="452637.Oter_2827"/>
<gene>
    <name evidence="1" type="ordered locus">Oter_2827</name>
</gene>
<dbReference type="eggNOG" id="COG1540">
    <property type="taxonomic scope" value="Bacteria"/>
</dbReference>
<dbReference type="PANTHER" id="PTHR30292:SF0">
    <property type="entry name" value="5-OXOPROLINASE SUBUNIT A"/>
    <property type="match status" value="1"/>
</dbReference>
<proteinExistence type="predicted"/>
<protein>
    <submittedName>
        <fullName evidence="1">LamB/YcsF family protein</fullName>
    </submittedName>
</protein>
<dbReference type="EMBL" id="CP001032">
    <property type="protein sequence ID" value="ACB76108.1"/>
    <property type="molecule type" value="Genomic_DNA"/>
</dbReference>
<dbReference type="Pfam" id="PF03746">
    <property type="entry name" value="LamB_YcsF"/>
    <property type="match status" value="1"/>
</dbReference>
<sequence>MTSLDLNCDLGEGGAHDAELMPLISSANIACGAHAGDAQTMQAAVALAQRHGVAIGAHPGFADREYFGRRELELPPSGIERLVGEQVNALRALAPLRHVKPHGGLYNRAACDRACAEAVARAVRAVDPALVLYALAGSELVRAGRAAGLRVAEEVFADRTYRADGSLTPRSEPGALIESEDAMVVQVLQVVREGIVRSIDGVDVKIVADTVCLHGDGSQVVAFARRLRTALESAGIEIAAMAAAR</sequence>
<dbReference type="NCBIfam" id="NF003814">
    <property type="entry name" value="PRK05406.1-3"/>
    <property type="match status" value="1"/>
</dbReference>
<dbReference type="Proteomes" id="UP000007013">
    <property type="component" value="Chromosome"/>
</dbReference>
<keyword evidence="2" id="KW-1185">Reference proteome</keyword>